<dbReference type="OrthoDB" id="3253976at2759"/>
<sequence length="269" mass="29971">MANLIRSARSSSDWTLYDLLAYNITVVPLAPEQFFPQNPGPLLEALDPSLLNSSLDDNNFSDPNISDAIFEYLGYLGLATDPTQECSMDTFARETLHILGFNKRLLLTMHHSIPLFICGNVHQVAQTDVCLLDLQSTVLLVLQGDKSAFNECEPEPGVIAGAIAAYQNNNQRRLLRALPPLDAMTIPCITMVGTRPTFYLVPVTKALSTAVETGQYPETQTTVMQCVTSLRDNHSLSEGMETPEYRRIAFERFLAFKALAKEHWQTFIV</sequence>
<dbReference type="RefSeq" id="XP_041159277.1">
    <property type="nucleotide sequence ID" value="XM_041299184.1"/>
</dbReference>
<organism evidence="1 2">
    <name type="scientific">Suillus plorans</name>
    <dbReference type="NCBI Taxonomy" id="116603"/>
    <lineage>
        <taxon>Eukaryota</taxon>
        <taxon>Fungi</taxon>
        <taxon>Dikarya</taxon>
        <taxon>Basidiomycota</taxon>
        <taxon>Agaricomycotina</taxon>
        <taxon>Agaricomycetes</taxon>
        <taxon>Agaricomycetidae</taxon>
        <taxon>Boletales</taxon>
        <taxon>Suillineae</taxon>
        <taxon>Suillaceae</taxon>
        <taxon>Suillus</taxon>
    </lineage>
</organism>
<gene>
    <name evidence="1" type="ORF">HD556DRAFT_1271796</name>
</gene>
<dbReference type="Proteomes" id="UP000719766">
    <property type="component" value="Unassembled WGS sequence"/>
</dbReference>
<dbReference type="EMBL" id="JABBWE010000035">
    <property type="protein sequence ID" value="KAG1792698.1"/>
    <property type="molecule type" value="Genomic_DNA"/>
</dbReference>
<comment type="caution">
    <text evidence="1">The sequence shown here is derived from an EMBL/GenBank/DDBJ whole genome shotgun (WGS) entry which is preliminary data.</text>
</comment>
<evidence type="ECO:0000313" key="2">
    <source>
        <dbReference type="Proteomes" id="UP000719766"/>
    </source>
</evidence>
<dbReference type="GeneID" id="64592948"/>
<keyword evidence="2" id="KW-1185">Reference proteome</keyword>
<proteinExistence type="predicted"/>
<accession>A0A9P7AMZ4</accession>
<reference evidence="1" key="1">
    <citation type="journal article" date="2020" name="New Phytol.">
        <title>Comparative genomics reveals dynamic genome evolution in host specialist ectomycorrhizal fungi.</title>
        <authorList>
            <person name="Lofgren L.A."/>
            <person name="Nguyen N.H."/>
            <person name="Vilgalys R."/>
            <person name="Ruytinx J."/>
            <person name="Liao H.L."/>
            <person name="Branco S."/>
            <person name="Kuo A."/>
            <person name="LaButti K."/>
            <person name="Lipzen A."/>
            <person name="Andreopoulos W."/>
            <person name="Pangilinan J."/>
            <person name="Riley R."/>
            <person name="Hundley H."/>
            <person name="Na H."/>
            <person name="Barry K."/>
            <person name="Grigoriev I.V."/>
            <person name="Stajich J.E."/>
            <person name="Kennedy P.G."/>
        </authorList>
    </citation>
    <scope>NUCLEOTIDE SEQUENCE</scope>
    <source>
        <strain evidence="1">S12</strain>
    </source>
</reference>
<name>A0A9P7AMZ4_9AGAM</name>
<protein>
    <submittedName>
        <fullName evidence="1">Uncharacterized protein</fullName>
    </submittedName>
</protein>
<dbReference type="AlphaFoldDB" id="A0A9P7AMZ4"/>
<evidence type="ECO:0000313" key="1">
    <source>
        <dbReference type="EMBL" id="KAG1792698.1"/>
    </source>
</evidence>